<dbReference type="EMBL" id="JABDTM020019251">
    <property type="protein sequence ID" value="KAH0817564.1"/>
    <property type="molecule type" value="Genomic_DNA"/>
</dbReference>
<comment type="caution">
    <text evidence="1">The sequence shown here is derived from an EMBL/GenBank/DDBJ whole genome shotgun (WGS) entry which is preliminary data.</text>
</comment>
<dbReference type="AlphaFoldDB" id="A0A8J6HMW5"/>
<keyword evidence="2" id="KW-1185">Reference proteome</keyword>
<accession>A0A8J6HMW5</accession>
<evidence type="ECO:0000313" key="1">
    <source>
        <dbReference type="EMBL" id="KAH0817564.1"/>
    </source>
</evidence>
<name>A0A8J6HMW5_TENMO</name>
<sequence>MASRRIQDEMLIGRLRLDGIVRQDKLIAVECASDAFRLFGSSGRSCCWHSSRPSDFFNLFGTKALNRVVKVEPLIQTFVSSVLTWRDFISTRSANAINLGKSVAACVCGPSTTRPKRRRRQNKQKGQITIRELYKFAKIRYKQTFIFYACLRVEIKRRVRVTVETGGGNVANQQSSIKIGSAFSVLPSSYLFIADFSELNKTNCYAAKFNRNEQPEAGSVKDSSRRTCGLTGIIKSNRRGEREVRRENEEEDAATDGYLLGIFQVSA</sequence>
<evidence type="ECO:0000313" key="2">
    <source>
        <dbReference type="Proteomes" id="UP000719412"/>
    </source>
</evidence>
<protein>
    <submittedName>
        <fullName evidence="1">Uncharacterized protein</fullName>
    </submittedName>
</protein>
<gene>
    <name evidence="1" type="ORF">GEV33_005227</name>
</gene>
<proteinExistence type="predicted"/>
<dbReference type="Proteomes" id="UP000719412">
    <property type="component" value="Unassembled WGS sequence"/>
</dbReference>
<reference evidence="1" key="2">
    <citation type="submission" date="2021-08" db="EMBL/GenBank/DDBJ databases">
        <authorList>
            <person name="Eriksson T."/>
        </authorList>
    </citation>
    <scope>NUCLEOTIDE SEQUENCE</scope>
    <source>
        <strain evidence="1">Stoneville</strain>
        <tissue evidence="1">Whole head</tissue>
    </source>
</reference>
<organism evidence="1 2">
    <name type="scientific">Tenebrio molitor</name>
    <name type="common">Yellow mealworm beetle</name>
    <dbReference type="NCBI Taxonomy" id="7067"/>
    <lineage>
        <taxon>Eukaryota</taxon>
        <taxon>Metazoa</taxon>
        <taxon>Ecdysozoa</taxon>
        <taxon>Arthropoda</taxon>
        <taxon>Hexapoda</taxon>
        <taxon>Insecta</taxon>
        <taxon>Pterygota</taxon>
        <taxon>Neoptera</taxon>
        <taxon>Endopterygota</taxon>
        <taxon>Coleoptera</taxon>
        <taxon>Polyphaga</taxon>
        <taxon>Cucujiformia</taxon>
        <taxon>Tenebrionidae</taxon>
        <taxon>Tenebrio</taxon>
    </lineage>
</organism>
<reference evidence="1" key="1">
    <citation type="journal article" date="2020" name="J Insects Food Feed">
        <title>The yellow mealworm (Tenebrio molitor) genome: a resource for the emerging insects as food and feed industry.</title>
        <authorList>
            <person name="Eriksson T."/>
            <person name="Andere A."/>
            <person name="Kelstrup H."/>
            <person name="Emery V."/>
            <person name="Picard C."/>
        </authorList>
    </citation>
    <scope>NUCLEOTIDE SEQUENCE</scope>
    <source>
        <strain evidence="1">Stoneville</strain>
        <tissue evidence="1">Whole head</tissue>
    </source>
</reference>